<evidence type="ECO:0000313" key="1">
    <source>
        <dbReference type="EMBL" id="MFC3032270.1"/>
    </source>
</evidence>
<sequence length="43" mass="5043">MTHAFQEFIRLLQAADKTQLTTFFAAQETKEKLAILKWLFNQA</sequence>
<protein>
    <submittedName>
        <fullName evidence="1">Uncharacterized protein</fullName>
    </submittedName>
</protein>
<keyword evidence="2" id="KW-1185">Reference proteome</keyword>
<evidence type="ECO:0000313" key="2">
    <source>
        <dbReference type="Proteomes" id="UP001595453"/>
    </source>
</evidence>
<comment type="caution">
    <text evidence="1">The sequence shown here is derived from an EMBL/GenBank/DDBJ whole genome shotgun (WGS) entry which is preliminary data.</text>
</comment>
<proteinExistence type="predicted"/>
<reference evidence="2" key="1">
    <citation type="journal article" date="2019" name="Int. J. Syst. Evol. Microbiol.">
        <title>The Global Catalogue of Microorganisms (GCM) 10K type strain sequencing project: providing services to taxonomists for standard genome sequencing and annotation.</title>
        <authorList>
            <consortium name="The Broad Institute Genomics Platform"/>
            <consortium name="The Broad Institute Genome Sequencing Center for Infectious Disease"/>
            <person name="Wu L."/>
            <person name="Ma J."/>
        </authorList>
    </citation>
    <scope>NUCLEOTIDE SEQUENCE [LARGE SCALE GENOMIC DNA]</scope>
    <source>
        <strain evidence="2">KCTC 42730</strain>
    </source>
</reference>
<accession>A0ABV7CIB6</accession>
<name>A0ABV7CIB6_9GAMM</name>
<organism evidence="1 2">
    <name type="scientific">Pseudoalteromonas fenneropenaei</name>
    <dbReference type="NCBI Taxonomy" id="1737459"/>
    <lineage>
        <taxon>Bacteria</taxon>
        <taxon>Pseudomonadati</taxon>
        <taxon>Pseudomonadota</taxon>
        <taxon>Gammaproteobacteria</taxon>
        <taxon>Alteromonadales</taxon>
        <taxon>Pseudoalteromonadaceae</taxon>
        <taxon>Pseudoalteromonas</taxon>
    </lineage>
</organism>
<gene>
    <name evidence="1" type="ORF">ACFOEE_07055</name>
</gene>
<dbReference type="RefSeq" id="WP_377122530.1">
    <property type="nucleotide sequence ID" value="NZ_JBHRSD010000011.1"/>
</dbReference>
<dbReference type="Proteomes" id="UP001595453">
    <property type="component" value="Unassembled WGS sequence"/>
</dbReference>
<dbReference type="EMBL" id="JBHRSD010000011">
    <property type="protein sequence ID" value="MFC3032270.1"/>
    <property type="molecule type" value="Genomic_DNA"/>
</dbReference>